<dbReference type="Pfam" id="PF00400">
    <property type="entry name" value="WD40"/>
    <property type="match status" value="1"/>
</dbReference>
<name>A0ABX6EW08_KLUMA</name>
<comment type="similarity">
    <text evidence="5">Belongs to the WD repeat WDR59 family.</text>
</comment>
<accession>A0ABX6EW08</accession>
<dbReference type="SMART" id="SM00591">
    <property type="entry name" value="RWD"/>
    <property type="match status" value="1"/>
</dbReference>
<dbReference type="PROSITE" id="PS50294">
    <property type="entry name" value="WD_REPEATS_REGION"/>
    <property type="match status" value="1"/>
</dbReference>
<feature type="repeat" description="WD" evidence="6">
    <location>
        <begin position="110"/>
        <end position="152"/>
    </location>
</feature>
<dbReference type="InterPro" id="IPR006575">
    <property type="entry name" value="RWD_dom"/>
</dbReference>
<evidence type="ECO:0000256" key="6">
    <source>
        <dbReference type="PROSITE-ProRule" id="PRU00221"/>
    </source>
</evidence>
<feature type="region of interest" description="Disordered" evidence="7">
    <location>
        <begin position="674"/>
        <end position="716"/>
    </location>
</feature>
<evidence type="ECO:0000256" key="2">
    <source>
        <dbReference type="ARBA" id="ARBA00022554"/>
    </source>
</evidence>
<dbReference type="InterPro" id="IPR049567">
    <property type="entry name" value="WDR59-like"/>
</dbReference>
<dbReference type="PROSITE" id="PS50082">
    <property type="entry name" value="WD_REPEATS_2"/>
    <property type="match status" value="2"/>
</dbReference>
<feature type="region of interest" description="Disordered" evidence="7">
    <location>
        <begin position="745"/>
        <end position="767"/>
    </location>
</feature>
<dbReference type="Gene3D" id="2.130.10.10">
    <property type="entry name" value="YVTN repeat-like/Quinoprotein amine dehydrogenase"/>
    <property type="match status" value="1"/>
</dbReference>
<feature type="domain" description="RWD" evidence="8">
    <location>
        <begin position="437"/>
        <end position="548"/>
    </location>
</feature>
<gene>
    <name evidence="9" type="primary">MTC5</name>
    <name evidence="9" type="ORF">FIM1_2622</name>
</gene>
<evidence type="ECO:0000256" key="4">
    <source>
        <dbReference type="ARBA" id="ARBA00022737"/>
    </source>
</evidence>
<feature type="region of interest" description="Disordered" evidence="7">
    <location>
        <begin position="952"/>
        <end position="972"/>
    </location>
</feature>
<dbReference type="InterPro" id="IPR049566">
    <property type="entry name" value="WDR59_RTC1-like_RING_Znf"/>
</dbReference>
<feature type="compositionally biased region" description="Polar residues" evidence="7">
    <location>
        <begin position="750"/>
        <end position="759"/>
    </location>
</feature>
<dbReference type="PANTHER" id="PTHR46170">
    <property type="entry name" value="GATOR COMPLEX PROTEIN WDR59"/>
    <property type="match status" value="1"/>
</dbReference>
<reference evidence="9 10" key="2">
    <citation type="submission" date="2019-11" db="EMBL/GenBank/DDBJ databases">
        <authorList>
            <person name="Lu H."/>
        </authorList>
    </citation>
    <scope>NUCLEOTIDE SEQUENCE [LARGE SCALE GENOMIC DNA]</scope>
    <source>
        <strain evidence="9 10">FIM1</strain>
    </source>
</reference>
<evidence type="ECO:0000259" key="8">
    <source>
        <dbReference type="PROSITE" id="PS50908"/>
    </source>
</evidence>
<proteinExistence type="inferred from homology"/>
<dbReference type="PANTHER" id="PTHR46170:SF1">
    <property type="entry name" value="GATOR COMPLEX PROTEIN WDR59"/>
    <property type="match status" value="1"/>
</dbReference>
<evidence type="ECO:0000256" key="1">
    <source>
        <dbReference type="ARBA" id="ARBA00004116"/>
    </source>
</evidence>
<keyword evidence="4" id="KW-0677">Repeat</keyword>
<keyword evidence="3 6" id="KW-0853">WD repeat</keyword>
<dbReference type="InterPro" id="IPR036322">
    <property type="entry name" value="WD40_repeat_dom_sf"/>
</dbReference>
<sequence>MTGYIGGDPYASPTFGKSLSLRVDGGFNAVSINPSGRDVVLASRKGLYIVDLDDPFSEPRWLHHITSWEVADVQWCPHPAKHHWVISTSNQKAIVWNLSRSSSKAVEHVLHGHFRAITDINFHPLQPEILATSSIDTYALAWDMRSPKKPYYRTSNWRSGAAQVKWNHKNSNVLATSHSNILYIWDVRKGTTPLSVLKGHEGSINSIDFNPFNESEIMSSGNDASVRFWDYNNVGHELQRTITTDFPVWRGRYLPFGDGYCIMPMSGGNNSVYLASALHDPIDSEPQTSKLQATYVFKGHTDRVTDFLWRSRHSYNTTVDDREFQLVTWSKDCDLKLWPVPEMIYEKVHYECGRELSSKLPNYNYESFRNEPESQLFDSNYKNVEVPRETFVTKSGLSQWKAKNKIDQLQWISGVRMHNTESPHDFFEDTRLNNLGEEVTAVGHKFPRIVFEKISVSTGELVLTLNGPWVEDDPERYIFMRIVINFPPDYPMKGNEPVFKIEENRDLNEHKRAEIMDHLKEITKKYVNSNRYCLEPCLQYLLGERVNLDISDSEDDNKIFSFEFEDITSVEHSTIESSEDESVDGTDMSSVSNDDFAEREEGSLHLYSSVSEGKFDSTPVPNGCGAVWTAQGTLVCFFRTESKVERKQHNILDVGRTGIGGFMKSKNIHVGASQTLKEMDTTTENKPKTYRETLSVNSLHRTESNQSSGSDSEDSDDSYADFLHDILKNDITLRTKMPAIPQMFHDEMRSSTSTSGKTNDSNKRSKSSITIQDFSHLVPDKRELAKEYILFGESPESVAKYNAGIAEKYGYEDIAQCWRMISNILIGRGDSNFYNYSWDQHTLGGTLLVKRLFEYFEKCQNLQMLAMMSCIFVKLGRPDDNRTARPAQPQTLSENIISFYNNEYESSPHVHSNHGSFYSNDMNTQNARLRYGSTQAPSINDGSSIISEDYFHQNHHSNGNKNGKNHTNTTGYADADSVLPDIKIKLIHDEVLDLAFEGQEPSLVDAKDESKFRNYRTQYAEMLYIWGLPMDRAELLKFNVNLNTELDYLHAIEHDAGLDIYKGVSNQWIESDEYPLSRNCCYCNLKVDRLVFVCGNCQHVTHRLCALKWWKIDDECPSGCGCHCIDNFDVSETLS</sequence>
<evidence type="ECO:0000313" key="9">
    <source>
        <dbReference type="EMBL" id="QGN15924.1"/>
    </source>
</evidence>
<dbReference type="Pfam" id="PF17120">
    <property type="entry name" value="zf-RING_16"/>
    <property type="match status" value="1"/>
</dbReference>
<feature type="compositionally biased region" description="Low complexity" evidence="7">
    <location>
        <begin position="956"/>
        <end position="971"/>
    </location>
</feature>
<dbReference type="Proteomes" id="UP000422736">
    <property type="component" value="Chromosome 4"/>
</dbReference>
<reference evidence="9 10" key="1">
    <citation type="submission" date="2016-03" db="EMBL/GenBank/DDBJ databases">
        <title>How can Kluyveromyces marxianus grow so fast - potential evolutionary course in Saccharomyces Complex revealed by comparative genomics.</title>
        <authorList>
            <person name="Mo W."/>
            <person name="Lu W."/>
            <person name="Yang X."/>
            <person name="Qi J."/>
            <person name="Lv H."/>
        </authorList>
    </citation>
    <scope>NUCLEOTIDE SEQUENCE [LARGE SCALE GENOMIC DNA]</scope>
    <source>
        <strain evidence="9 10">FIM1</strain>
    </source>
</reference>
<dbReference type="CDD" id="cd16488">
    <property type="entry name" value="mRING-H2-C3H3C2_Mio-like"/>
    <property type="match status" value="1"/>
</dbReference>
<dbReference type="InterPro" id="IPR001680">
    <property type="entry name" value="WD40_rpt"/>
</dbReference>
<feature type="compositionally biased region" description="Basic and acidic residues" evidence="7">
    <location>
        <begin position="677"/>
        <end position="691"/>
    </location>
</feature>
<keyword evidence="2" id="KW-0926">Vacuole</keyword>
<comment type="subcellular location">
    <subcellularLocation>
        <location evidence="1">Vacuole</location>
    </subcellularLocation>
</comment>
<feature type="repeat" description="WD" evidence="6">
    <location>
        <begin position="197"/>
        <end position="233"/>
    </location>
</feature>
<organism evidence="9 10">
    <name type="scientific">Kluyveromyces marxianus</name>
    <name type="common">Yeast</name>
    <name type="synonym">Candida kefyr</name>
    <dbReference type="NCBI Taxonomy" id="4911"/>
    <lineage>
        <taxon>Eukaryota</taxon>
        <taxon>Fungi</taxon>
        <taxon>Dikarya</taxon>
        <taxon>Ascomycota</taxon>
        <taxon>Saccharomycotina</taxon>
        <taxon>Saccharomycetes</taxon>
        <taxon>Saccharomycetales</taxon>
        <taxon>Saccharomycetaceae</taxon>
        <taxon>Kluyveromyces</taxon>
    </lineage>
</organism>
<dbReference type="SMART" id="SM00320">
    <property type="entry name" value="WD40"/>
    <property type="match status" value="6"/>
</dbReference>
<dbReference type="PROSITE" id="PS50908">
    <property type="entry name" value="RWD"/>
    <property type="match status" value="1"/>
</dbReference>
<evidence type="ECO:0000256" key="5">
    <source>
        <dbReference type="ARBA" id="ARBA00038452"/>
    </source>
</evidence>
<feature type="region of interest" description="Disordered" evidence="7">
    <location>
        <begin position="571"/>
        <end position="595"/>
    </location>
</feature>
<evidence type="ECO:0000313" key="10">
    <source>
        <dbReference type="Proteomes" id="UP000422736"/>
    </source>
</evidence>
<evidence type="ECO:0000256" key="7">
    <source>
        <dbReference type="SAM" id="MobiDB-lite"/>
    </source>
</evidence>
<dbReference type="SUPFAM" id="SSF50978">
    <property type="entry name" value="WD40 repeat-like"/>
    <property type="match status" value="1"/>
</dbReference>
<dbReference type="InterPro" id="IPR015943">
    <property type="entry name" value="WD40/YVTN_repeat-like_dom_sf"/>
</dbReference>
<dbReference type="EMBL" id="CP015057">
    <property type="protein sequence ID" value="QGN15924.1"/>
    <property type="molecule type" value="Genomic_DNA"/>
</dbReference>
<dbReference type="InterPro" id="IPR019775">
    <property type="entry name" value="WD40_repeat_CS"/>
</dbReference>
<evidence type="ECO:0000256" key="3">
    <source>
        <dbReference type="ARBA" id="ARBA00022574"/>
    </source>
</evidence>
<protein>
    <submittedName>
        <fullName evidence="9">WD repeat-containing protein YDR128W</fullName>
    </submittedName>
</protein>
<keyword evidence="10" id="KW-1185">Reference proteome</keyword>
<dbReference type="PROSITE" id="PS00678">
    <property type="entry name" value="WD_REPEATS_1"/>
    <property type="match status" value="1"/>
</dbReference>